<dbReference type="AlphaFoldDB" id="A0A165NRD0"/>
<evidence type="ECO:0008006" key="3">
    <source>
        <dbReference type="Google" id="ProtNLM"/>
    </source>
</evidence>
<name>A0A165NRD0_9APHY</name>
<evidence type="ECO:0000313" key="1">
    <source>
        <dbReference type="EMBL" id="KZT67275.1"/>
    </source>
</evidence>
<protein>
    <recommendedName>
        <fullName evidence="3">F-box domain-containing protein</fullName>
    </recommendedName>
</protein>
<reference evidence="1 2" key="1">
    <citation type="journal article" date="2016" name="Mol. Biol. Evol.">
        <title>Comparative Genomics of Early-Diverging Mushroom-Forming Fungi Provides Insights into the Origins of Lignocellulose Decay Capabilities.</title>
        <authorList>
            <person name="Nagy L.G."/>
            <person name="Riley R."/>
            <person name="Tritt A."/>
            <person name="Adam C."/>
            <person name="Daum C."/>
            <person name="Floudas D."/>
            <person name="Sun H."/>
            <person name="Yadav J.S."/>
            <person name="Pangilinan J."/>
            <person name="Larsson K.H."/>
            <person name="Matsuura K."/>
            <person name="Barry K."/>
            <person name="Labutti K."/>
            <person name="Kuo R."/>
            <person name="Ohm R.A."/>
            <person name="Bhattacharya S.S."/>
            <person name="Shirouzu T."/>
            <person name="Yoshinaga Y."/>
            <person name="Martin F.M."/>
            <person name="Grigoriev I.V."/>
            <person name="Hibbett D.S."/>
        </authorList>
    </citation>
    <scope>NUCLEOTIDE SEQUENCE [LARGE SCALE GENOMIC DNA]</scope>
    <source>
        <strain evidence="1 2">L-15889</strain>
    </source>
</reference>
<dbReference type="OrthoDB" id="2795743at2759"/>
<organism evidence="1 2">
    <name type="scientific">Daedalea quercina L-15889</name>
    <dbReference type="NCBI Taxonomy" id="1314783"/>
    <lineage>
        <taxon>Eukaryota</taxon>
        <taxon>Fungi</taxon>
        <taxon>Dikarya</taxon>
        <taxon>Basidiomycota</taxon>
        <taxon>Agaricomycotina</taxon>
        <taxon>Agaricomycetes</taxon>
        <taxon>Polyporales</taxon>
        <taxon>Fomitopsis</taxon>
    </lineage>
</organism>
<dbReference type="EMBL" id="KV429078">
    <property type="protein sequence ID" value="KZT67275.1"/>
    <property type="molecule type" value="Genomic_DNA"/>
</dbReference>
<gene>
    <name evidence="1" type="ORF">DAEQUDRAFT_812978</name>
</gene>
<keyword evidence="2" id="KW-1185">Reference proteome</keyword>
<evidence type="ECO:0000313" key="2">
    <source>
        <dbReference type="Proteomes" id="UP000076727"/>
    </source>
</evidence>
<accession>A0A165NRD0</accession>
<proteinExistence type="predicted"/>
<dbReference type="Proteomes" id="UP000076727">
    <property type="component" value="Unassembled WGS sequence"/>
</dbReference>
<sequence>MFPKLLPQELYDLIVDFCRDDVHALRACSLTSQALHHSSRAHIFRSITVDSMDLFNRFCFLLRELPDVAGLVQELHFNTYHHFMRREPFVWIHHSAAFPAGTFKGLKVVRFSYVRFDHLSSYPVMPGFYQQLTNYRGIRELGISSCDFESLGALEDFVSRFAPQSEMSFTLSLDCVRWGNPVSAEQIAPSSTGLRLSALAVSNFSRPDIIGLRVLSTPSAHTLRTVALKCVIGQELSGVGGFLRNLGNVLEYLQLGLRFDSTPSPIEDVQDMFDLSRNTNLRSLHLRILDLDYQRMRWVPALLQQVAHVPLQYLAFDIWLYSPAQLISPSWDDIAATLSSNPFKTVQDVLFIHYGALQFTMARTALGYRLPALAERRVLRVRDCSKPLQLPYC</sequence>